<dbReference type="AlphaFoldDB" id="A0AAW4PRZ6"/>
<evidence type="ECO:0008006" key="3">
    <source>
        <dbReference type="Google" id="ProtNLM"/>
    </source>
</evidence>
<accession>A0AAW4PRZ6</accession>
<protein>
    <recommendedName>
        <fullName evidence="3">DUF1795 domain-containing protein</fullName>
    </recommendedName>
</protein>
<proteinExistence type="predicted"/>
<evidence type="ECO:0000313" key="1">
    <source>
        <dbReference type="EMBL" id="MBX0323062.1"/>
    </source>
</evidence>
<sequence>MYDVPFQSDIETPFADSVVSTARTSIGDSLRSVIYFTPSAMDLLYVRRDLYESRESALEAKSRLVEFERVGFAEAPVRTALAVPAEAESIGAYEFTVRIHEDGFVVRVLGADAGVLLTTDGIDVDAFEDAATAITSLLDE</sequence>
<reference evidence="1 2" key="1">
    <citation type="submission" date="2021-06" db="EMBL/GenBank/DDBJ databases">
        <title>Halomicroarcula sp. a new haloarchaeum isolated from saline soil.</title>
        <authorList>
            <person name="Duran-Viseras A."/>
            <person name="Sanchez-Porro C."/>
            <person name="Ventosa A."/>
        </authorList>
    </citation>
    <scope>NUCLEOTIDE SEQUENCE [LARGE SCALE GENOMIC DNA]</scope>
    <source>
        <strain evidence="1 2">F13</strain>
    </source>
</reference>
<name>A0AAW4PRZ6_9EURY</name>
<evidence type="ECO:0000313" key="2">
    <source>
        <dbReference type="Proteomes" id="UP001430377"/>
    </source>
</evidence>
<dbReference type="RefSeq" id="WP_220618045.1">
    <property type="nucleotide sequence ID" value="NZ_RKLR01000003.1"/>
</dbReference>
<dbReference type="EMBL" id="RKLR01000003">
    <property type="protein sequence ID" value="MBX0323062.1"/>
    <property type="molecule type" value="Genomic_DNA"/>
</dbReference>
<organism evidence="1 2">
    <name type="scientific">Haloarcula rubra</name>
    <dbReference type="NCBI Taxonomy" id="2487747"/>
    <lineage>
        <taxon>Archaea</taxon>
        <taxon>Methanobacteriati</taxon>
        <taxon>Methanobacteriota</taxon>
        <taxon>Stenosarchaea group</taxon>
        <taxon>Halobacteria</taxon>
        <taxon>Halobacteriales</taxon>
        <taxon>Haloarculaceae</taxon>
        <taxon>Haloarcula</taxon>
    </lineage>
</organism>
<dbReference type="Pfam" id="PF24366">
    <property type="entry name" value="DUF7522"/>
    <property type="match status" value="1"/>
</dbReference>
<keyword evidence="2" id="KW-1185">Reference proteome</keyword>
<comment type="caution">
    <text evidence="1">The sequence shown here is derived from an EMBL/GenBank/DDBJ whole genome shotgun (WGS) entry which is preliminary data.</text>
</comment>
<dbReference type="InterPro" id="IPR055944">
    <property type="entry name" value="DUF7522"/>
</dbReference>
<gene>
    <name evidence="1" type="ORF">EGH21_08490</name>
</gene>
<dbReference type="Proteomes" id="UP001430377">
    <property type="component" value="Unassembled WGS sequence"/>
</dbReference>